<reference evidence="1" key="1">
    <citation type="journal article" date="2021" name="Proc. Natl. Acad. Sci. U.S.A.">
        <title>A Catalog of Tens of Thousands of Viruses from Human Metagenomes Reveals Hidden Associations with Chronic Diseases.</title>
        <authorList>
            <person name="Tisza M.J."/>
            <person name="Buck C.B."/>
        </authorList>
    </citation>
    <scope>NUCLEOTIDE SEQUENCE</scope>
    <source>
        <strain evidence="1">CtmYS12</strain>
    </source>
</reference>
<dbReference type="EMBL" id="BK015347">
    <property type="protein sequence ID" value="DAE02512.1"/>
    <property type="molecule type" value="Genomic_DNA"/>
</dbReference>
<protein>
    <submittedName>
        <fullName evidence="1">Tail tube protein</fullName>
    </submittedName>
</protein>
<organism evidence="1">
    <name type="scientific">Siphoviridae sp. ctmYS12</name>
    <dbReference type="NCBI Taxonomy" id="2825652"/>
    <lineage>
        <taxon>Viruses</taxon>
        <taxon>Duplodnaviria</taxon>
        <taxon>Heunggongvirae</taxon>
        <taxon>Uroviricota</taxon>
        <taxon>Caudoviricetes</taxon>
    </lineage>
</organism>
<sequence length="263" mass="29020">MSKIKWDETGERLFETGVENGALFVQDNNGTYGKGVPWNGLTNVSESPEGGEVTTLYADDVAYLDLISVEKYKYTIEAYSSPVEFDACDGTASIAKGVTIGQQSRKKFGFVYKSRIGNDIEGSDFGYKLHIVYNSLASPSERSHATINDSPEAETMSWSASSTAVNVAGHKPTSTVVINSTTADPAKLAVLENILYGTDHELTKTEPKNWSTDYKKYYTKSGDEFEAVTGESAPTWEENKYYDEATEPRLPFPDEIMEIMGQE</sequence>
<evidence type="ECO:0000313" key="1">
    <source>
        <dbReference type="EMBL" id="DAE02512.1"/>
    </source>
</evidence>
<proteinExistence type="predicted"/>
<name>A0A8S5P774_9CAUD</name>
<accession>A0A8S5P774</accession>